<evidence type="ECO:0000256" key="1">
    <source>
        <dbReference type="ARBA" id="ARBA00008361"/>
    </source>
</evidence>
<dbReference type="Proteomes" id="UP000688137">
    <property type="component" value="Unassembled WGS sequence"/>
</dbReference>
<comment type="caution">
    <text evidence="8">The sequence shown here is derived from an EMBL/GenBank/DDBJ whole genome shotgun (WGS) entry which is preliminary data.</text>
</comment>
<gene>
    <name evidence="8" type="ORF">PPRIM_AZ9-3.1.T1030038</name>
</gene>
<keyword evidence="3 6" id="KW-0808">Transferase</keyword>
<dbReference type="PROSITE" id="PS51515">
    <property type="entry name" value="BIN3_SAM"/>
    <property type="match status" value="1"/>
</dbReference>
<name>A0A8S1P201_PARPR</name>
<evidence type="ECO:0000256" key="5">
    <source>
        <dbReference type="PROSITE-ProRule" id="PRU00848"/>
    </source>
</evidence>
<keyword evidence="4 5" id="KW-0949">S-adenosyl-L-methionine</keyword>
<dbReference type="OMA" id="YCDHETE"/>
<evidence type="ECO:0000256" key="2">
    <source>
        <dbReference type="ARBA" id="ARBA00022603"/>
    </source>
</evidence>
<evidence type="ECO:0000313" key="9">
    <source>
        <dbReference type="Proteomes" id="UP000688137"/>
    </source>
</evidence>
<dbReference type="GO" id="GO:0008171">
    <property type="term" value="F:O-methyltransferase activity"/>
    <property type="evidence" value="ECO:0007669"/>
    <property type="project" value="UniProtKB-UniRule"/>
</dbReference>
<dbReference type="EC" id="2.1.1.-" evidence="6"/>
<dbReference type="PANTHER" id="PTHR12315:SF0">
    <property type="entry name" value="7SK SNRNA METHYLPHOSPHATE CAPPING ENZYME"/>
    <property type="match status" value="1"/>
</dbReference>
<evidence type="ECO:0000256" key="4">
    <source>
        <dbReference type="ARBA" id="ARBA00022691"/>
    </source>
</evidence>
<comment type="similarity">
    <text evidence="1 6">Belongs to the methyltransferase superfamily.</text>
</comment>
<dbReference type="PANTHER" id="PTHR12315">
    <property type="entry name" value="BICOID-INTERACTING PROTEIN RELATED"/>
    <property type="match status" value="1"/>
</dbReference>
<protein>
    <recommendedName>
        <fullName evidence="6">RNA methyltransferase</fullName>
        <ecNumber evidence="6">2.1.1.-</ecNumber>
    </recommendedName>
</protein>
<evidence type="ECO:0000313" key="8">
    <source>
        <dbReference type="EMBL" id="CAD8097073.1"/>
    </source>
</evidence>
<organism evidence="8 9">
    <name type="scientific">Paramecium primaurelia</name>
    <dbReference type="NCBI Taxonomy" id="5886"/>
    <lineage>
        <taxon>Eukaryota</taxon>
        <taxon>Sar</taxon>
        <taxon>Alveolata</taxon>
        <taxon>Ciliophora</taxon>
        <taxon>Intramacronucleata</taxon>
        <taxon>Oligohymenophorea</taxon>
        <taxon>Peniculida</taxon>
        <taxon>Parameciidae</taxon>
        <taxon>Paramecium</taxon>
    </lineage>
</organism>
<proteinExistence type="inferred from homology"/>
<evidence type="ECO:0000256" key="3">
    <source>
        <dbReference type="ARBA" id="ARBA00022679"/>
    </source>
</evidence>
<dbReference type="GO" id="GO:0040031">
    <property type="term" value="P:snRNA modification"/>
    <property type="evidence" value="ECO:0007669"/>
    <property type="project" value="TreeGrafter"/>
</dbReference>
<dbReference type="GO" id="GO:0017069">
    <property type="term" value="F:snRNA binding"/>
    <property type="evidence" value="ECO:0007669"/>
    <property type="project" value="TreeGrafter"/>
</dbReference>
<feature type="domain" description="Bin3-type SAM" evidence="7">
    <location>
        <begin position="102"/>
        <end position="366"/>
    </location>
</feature>
<evidence type="ECO:0000256" key="6">
    <source>
        <dbReference type="RuleBase" id="RU367087"/>
    </source>
</evidence>
<dbReference type="GO" id="GO:0032259">
    <property type="term" value="P:methylation"/>
    <property type="evidence" value="ECO:0007669"/>
    <property type="project" value="UniProtKB-KW"/>
</dbReference>
<dbReference type="InterPro" id="IPR024160">
    <property type="entry name" value="BIN3_SAM-bd_dom"/>
</dbReference>
<accession>A0A8S1P201</accession>
<keyword evidence="2 6" id="KW-0489">Methyltransferase</keyword>
<evidence type="ECO:0000259" key="7">
    <source>
        <dbReference type="PROSITE" id="PS51515"/>
    </source>
</evidence>
<dbReference type="AlphaFoldDB" id="A0A8S1P201"/>
<dbReference type="EMBL" id="CAJJDM010000106">
    <property type="protein sequence ID" value="CAD8097073.1"/>
    <property type="molecule type" value="Genomic_DNA"/>
</dbReference>
<dbReference type="InterPro" id="IPR010675">
    <property type="entry name" value="Bin3_C"/>
</dbReference>
<dbReference type="GO" id="GO:0008173">
    <property type="term" value="F:RNA methyltransferase activity"/>
    <property type="evidence" value="ECO:0007669"/>
    <property type="project" value="UniProtKB-UniRule"/>
</dbReference>
<dbReference type="InterPro" id="IPR039772">
    <property type="entry name" value="Bin3-like"/>
</dbReference>
<reference evidence="8" key="1">
    <citation type="submission" date="2021-01" db="EMBL/GenBank/DDBJ databases">
        <authorList>
            <consortium name="Genoscope - CEA"/>
            <person name="William W."/>
        </authorList>
    </citation>
    <scope>NUCLEOTIDE SEQUENCE</scope>
</reference>
<dbReference type="Pfam" id="PF06859">
    <property type="entry name" value="Bin3"/>
    <property type="match status" value="1"/>
</dbReference>
<sequence length="367" mass="43882">MNEQFRKFLLNQEKSDVQQKKSDSAPQIRLKLQSKRKTNVDLGLETFVQKKVKQDEKEDKKQPNLMEKLQMNPIDLVKSTKQYSYGNYKKYYHLRLQQKWEDPRLTILDSIYFENKSILDIGCNDGTLTLLIALKHYPKLIRGIDIDYTLINKAIEQMVHLDDQQKKIQKQEFKPIIEDLPVSFHKYMEQPMSKAIEQQYIHQTIEDMNKQNEHNNNSILFNQIAKNNIFPHNVYFRVQNIIGNKKYDEKYDTILCLSITKWIHLNFGDIGIKRLFKTISNFLNVGGHLILEPQEWKSYKKKKYYSSEFKQNYKEIQLKPQDFSKVLEKEYNFKLIQQINPDDESAIKKSKSTFRRPILIFEKQNEI</sequence>
<keyword evidence="9" id="KW-1185">Reference proteome</keyword>